<dbReference type="PANTHER" id="PTHR46825">
    <property type="entry name" value="D-ALANYL-D-ALANINE-CARBOXYPEPTIDASE/ENDOPEPTIDASE AMPH"/>
    <property type="match status" value="1"/>
</dbReference>
<dbReference type="AlphaFoldDB" id="A0A419S6T9"/>
<feature type="domain" description="Beta-lactamase-related" evidence="2">
    <location>
        <begin position="71"/>
        <end position="368"/>
    </location>
</feature>
<organism evidence="3 4">
    <name type="scientific">Pelobium manganitolerans</name>
    <dbReference type="NCBI Taxonomy" id="1842495"/>
    <lineage>
        <taxon>Bacteria</taxon>
        <taxon>Pseudomonadati</taxon>
        <taxon>Bacteroidota</taxon>
        <taxon>Sphingobacteriia</taxon>
        <taxon>Sphingobacteriales</taxon>
        <taxon>Sphingobacteriaceae</taxon>
        <taxon>Pelobium</taxon>
    </lineage>
</organism>
<dbReference type="InterPro" id="IPR012338">
    <property type="entry name" value="Beta-lactam/transpept-like"/>
</dbReference>
<dbReference type="InterPro" id="IPR001466">
    <property type="entry name" value="Beta-lactam-related"/>
</dbReference>
<dbReference type="PANTHER" id="PTHR46825:SF9">
    <property type="entry name" value="BETA-LACTAMASE-RELATED DOMAIN-CONTAINING PROTEIN"/>
    <property type="match status" value="1"/>
</dbReference>
<proteinExistence type="predicted"/>
<dbReference type="OrthoDB" id="9793489at2"/>
<protein>
    <submittedName>
        <fullName evidence="3">Serine hydrolase</fullName>
    </submittedName>
</protein>
<dbReference type="Gene3D" id="3.40.710.10">
    <property type="entry name" value="DD-peptidase/beta-lactamase superfamily"/>
    <property type="match status" value="1"/>
</dbReference>
<evidence type="ECO:0000313" key="3">
    <source>
        <dbReference type="EMBL" id="RKD17048.1"/>
    </source>
</evidence>
<gene>
    <name evidence="3" type="ORF">BCY91_02555</name>
</gene>
<name>A0A419S6T9_9SPHI</name>
<sequence length="395" mass="45675">MLKLRSVYLLLFPCVLLSACFSSGSQEKKAKQKLIDTARQDSLALIFDPANNNKKLDEYFKEIHRKRNYNGNVLVAKKGKIIYEGTFGWADYLHRDSLKIDSKFQLASVSKPMTATAVLMLMEEGKLKLSQTVDEFYPEFPYKGITIEMLLSHRSGLNNYVYFTDGIWKQKYKGMTNQDVIRLYAEHKPAPYFPPNRQFHYNNSNFMLLAAIVEKVSGQDFDIYMQEHIFKPSGMKNTAIYSTAKYEKIPVDVVGHDRVWRRSVRQDFLDGTTGDKGVYSTVEDLFLFDRALRDGRLLNQQTLDSAYTPHSKLRNTYFGYGLGWRIYVDSAKNEKVVYHTGWWHGFRHIYLRDTKRDIVIVILSNLVNGSINQIDEVYKILGMPVVRRGAGNDDD</sequence>
<dbReference type="Proteomes" id="UP000283433">
    <property type="component" value="Unassembled WGS sequence"/>
</dbReference>
<evidence type="ECO:0000256" key="1">
    <source>
        <dbReference type="SAM" id="SignalP"/>
    </source>
</evidence>
<dbReference type="PROSITE" id="PS51257">
    <property type="entry name" value="PROKAR_LIPOPROTEIN"/>
    <property type="match status" value="1"/>
</dbReference>
<keyword evidence="4" id="KW-1185">Reference proteome</keyword>
<evidence type="ECO:0000259" key="2">
    <source>
        <dbReference type="Pfam" id="PF00144"/>
    </source>
</evidence>
<evidence type="ECO:0000313" key="4">
    <source>
        <dbReference type="Proteomes" id="UP000283433"/>
    </source>
</evidence>
<accession>A0A419S6T9</accession>
<keyword evidence="1" id="KW-0732">Signal</keyword>
<comment type="caution">
    <text evidence="3">The sequence shown here is derived from an EMBL/GenBank/DDBJ whole genome shotgun (WGS) entry which is preliminary data.</text>
</comment>
<dbReference type="RefSeq" id="WP_120181240.1">
    <property type="nucleotide sequence ID" value="NZ_MBTA01000012.1"/>
</dbReference>
<feature type="chain" id="PRO_5019573130" evidence="1">
    <location>
        <begin position="25"/>
        <end position="395"/>
    </location>
</feature>
<dbReference type="EMBL" id="MBTA01000012">
    <property type="protein sequence ID" value="RKD17048.1"/>
    <property type="molecule type" value="Genomic_DNA"/>
</dbReference>
<feature type="signal peptide" evidence="1">
    <location>
        <begin position="1"/>
        <end position="24"/>
    </location>
</feature>
<dbReference type="SUPFAM" id="SSF56601">
    <property type="entry name" value="beta-lactamase/transpeptidase-like"/>
    <property type="match status" value="1"/>
</dbReference>
<dbReference type="GO" id="GO:0016787">
    <property type="term" value="F:hydrolase activity"/>
    <property type="evidence" value="ECO:0007669"/>
    <property type="project" value="UniProtKB-KW"/>
</dbReference>
<reference evidence="3 4" key="1">
    <citation type="submission" date="2016-07" db="EMBL/GenBank/DDBJ databases">
        <title>Genome of Pelobium manganitolerans.</title>
        <authorList>
            <person name="Wu S."/>
            <person name="Wang G."/>
        </authorList>
    </citation>
    <scope>NUCLEOTIDE SEQUENCE [LARGE SCALE GENOMIC DNA]</scope>
    <source>
        <strain evidence="3 4">YS-25</strain>
    </source>
</reference>
<dbReference type="Pfam" id="PF00144">
    <property type="entry name" value="Beta-lactamase"/>
    <property type="match status" value="1"/>
</dbReference>
<keyword evidence="3" id="KW-0378">Hydrolase</keyword>
<dbReference type="InterPro" id="IPR050491">
    <property type="entry name" value="AmpC-like"/>
</dbReference>